<comment type="caution">
    <text evidence="2">The sequence shown here is derived from an EMBL/GenBank/DDBJ whole genome shotgun (WGS) entry which is preliminary data.</text>
</comment>
<dbReference type="AlphaFoldDB" id="A0A9N9EH17"/>
<dbReference type="EMBL" id="CAJVQA010008766">
    <property type="protein sequence ID" value="CAG8676842.1"/>
    <property type="molecule type" value="Genomic_DNA"/>
</dbReference>
<evidence type="ECO:0000256" key="1">
    <source>
        <dbReference type="SAM" id="MobiDB-lite"/>
    </source>
</evidence>
<protein>
    <submittedName>
        <fullName evidence="2">3726_t:CDS:1</fullName>
    </submittedName>
</protein>
<dbReference type="OrthoDB" id="2443382at2759"/>
<accession>A0A9N9EH17</accession>
<feature type="region of interest" description="Disordered" evidence="1">
    <location>
        <begin position="449"/>
        <end position="471"/>
    </location>
</feature>
<name>A0A9N9EH17_9GLOM</name>
<dbReference type="Proteomes" id="UP000789759">
    <property type="component" value="Unassembled WGS sequence"/>
</dbReference>
<reference evidence="2" key="1">
    <citation type="submission" date="2021-06" db="EMBL/GenBank/DDBJ databases">
        <authorList>
            <person name="Kallberg Y."/>
            <person name="Tangrot J."/>
            <person name="Rosling A."/>
        </authorList>
    </citation>
    <scope>NUCLEOTIDE SEQUENCE</scope>
    <source>
        <strain evidence="2">FL966</strain>
    </source>
</reference>
<sequence>MEGETASILANFSEIVNSAATQRFWNGLRIREEKVNTQTAQIILQEKEEQNACQIRSNMLNEHIQVLERKRRNTDDYEEGLSTLPTKIRTTNSLPCDKVDFSSDSDSEIIPVSLTNIFLETAASDAPRTPLPRQAQIQFNSEDNDLHYQYENENASTEVQDLITKMENVNYRLFEYHIVNLSEKSLVDPINKVFSDDDKKRMRKFWEEMEPSAEENQNTLRRPRWENSIKPLIDKYALAVEVKPELVFDDYVDQPSTKIIFEIPFEGEFYFKKHYDMLWVQNIYQRFIFLFVSSFNMLRDANTSEIAYREAFVNPIIPKAFEDMNDKISGEIESALRKQHRNQTKGQKPRVMLGSNHDGILKIYMNASEIEIGFLEVVENAMVVDLTKYHEDLEKLFKVMQLSIFYQRQHHLRRNATEEQLDCLQSFGSRVMDYYLKLQDISWKAQKYTPSNENPLEASPAKKNNYKTNQR</sequence>
<evidence type="ECO:0000313" key="2">
    <source>
        <dbReference type="EMBL" id="CAG8676842.1"/>
    </source>
</evidence>
<gene>
    <name evidence="2" type="ORF">CPELLU_LOCUS10566</name>
</gene>
<keyword evidence="3" id="KW-1185">Reference proteome</keyword>
<evidence type="ECO:0000313" key="3">
    <source>
        <dbReference type="Proteomes" id="UP000789759"/>
    </source>
</evidence>
<proteinExistence type="predicted"/>
<organism evidence="2 3">
    <name type="scientific">Cetraspora pellucida</name>
    <dbReference type="NCBI Taxonomy" id="1433469"/>
    <lineage>
        <taxon>Eukaryota</taxon>
        <taxon>Fungi</taxon>
        <taxon>Fungi incertae sedis</taxon>
        <taxon>Mucoromycota</taxon>
        <taxon>Glomeromycotina</taxon>
        <taxon>Glomeromycetes</taxon>
        <taxon>Diversisporales</taxon>
        <taxon>Gigasporaceae</taxon>
        <taxon>Cetraspora</taxon>
    </lineage>
</organism>